<reference evidence="3" key="1">
    <citation type="submission" date="2019-02" db="EMBL/GenBank/DDBJ databases">
        <title>Structural and Functional analysis of Lanthipeptide from Bacillus thuringiensis serovar andalousiensis B23193.</title>
        <authorList>
            <person name="Andreeva J.V."/>
            <person name="Grigoreva A."/>
        </authorList>
    </citation>
    <scope>NUCLEOTIDE SEQUENCE [LARGE SCALE GENOMIC DNA]</scope>
    <source>
        <strain evidence="3">B23193</strain>
    </source>
</reference>
<dbReference type="InterPro" id="IPR001387">
    <property type="entry name" value="Cro/C1-type_HTH"/>
</dbReference>
<dbReference type="GO" id="GO:0003677">
    <property type="term" value="F:DNA binding"/>
    <property type="evidence" value="ECO:0007669"/>
    <property type="project" value="InterPro"/>
</dbReference>
<evidence type="ECO:0000313" key="2">
    <source>
        <dbReference type="EMBL" id="QIW18312.1"/>
    </source>
</evidence>
<evidence type="ECO:0000313" key="3">
    <source>
        <dbReference type="Proteomes" id="UP000501374"/>
    </source>
</evidence>
<dbReference type="AlphaFoldDB" id="A0A6H0TBR5"/>
<dbReference type="CDD" id="cd00093">
    <property type="entry name" value="HTH_XRE"/>
    <property type="match status" value="1"/>
</dbReference>
<evidence type="ECO:0000259" key="1">
    <source>
        <dbReference type="PROSITE" id="PS50943"/>
    </source>
</evidence>
<dbReference type="RefSeq" id="WP_172553252.1">
    <property type="nucleotide sequence ID" value="NZ_CP035727.2"/>
</dbReference>
<dbReference type="PROSITE" id="PS50943">
    <property type="entry name" value="HTH_CROC1"/>
    <property type="match status" value="1"/>
</dbReference>
<organism evidence="2 3">
    <name type="scientific">Bacillus thuringiensis serovar andalousiensis</name>
    <dbReference type="NCBI Taxonomy" id="257985"/>
    <lineage>
        <taxon>Bacteria</taxon>
        <taxon>Bacillati</taxon>
        <taxon>Bacillota</taxon>
        <taxon>Bacilli</taxon>
        <taxon>Bacillales</taxon>
        <taxon>Bacillaceae</taxon>
        <taxon>Bacillus</taxon>
        <taxon>Bacillus cereus group</taxon>
    </lineage>
</organism>
<protein>
    <submittedName>
        <fullName evidence="2">Helix-turn-helix transcriptional regulator</fullName>
    </submittedName>
</protein>
<dbReference type="Proteomes" id="UP000501374">
    <property type="component" value="Chromosome"/>
</dbReference>
<dbReference type="InterPro" id="IPR010982">
    <property type="entry name" value="Lambda_DNA-bd_dom_sf"/>
</dbReference>
<dbReference type="SMART" id="SM00530">
    <property type="entry name" value="HTH_XRE"/>
    <property type="match status" value="1"/>
</dbReference>
<dbReference type="Pfam" id="PF01381">
    <property type="entry name" value="HTH_3"/>
    <property type="match status" value="1"/>
</dbReference>
<dbReference type="EMBL" id="CP035727">
    <property type="protein sequence ID" value="QIW18312.1"/>
    <property type="molecule type" value="Genomic_DNA"/>
</dbReference>
<gene>
    <name evidence="2" type="ORF">EVG22_07485</name>
</gene>
<proteinExistence type="predicted"/>
<dbReference type="SUPFAM" id="SSF47413">
    <property type="entry name" value="lambda repressor-like DNA-binding domains"/>
    <property type="match status" value="1"/>
</dbReference>
<name>A0A6H0TBR5_BACTU</name>
<sequence>MNADQIKLIRAMAGLSQIEFAKMLNVDKTHLSKWERGVLKPSIKSVNKIVSLVGSDNVRRLNALVHSLTMVELQESIKRKFQNKKGEYKYEQRK</sequence>
<feature type="domain" description="HTH cro/C1-type" evidence="1">
    <location>
        <begin position="6"/>
        <end position="49"/>
    </location>
</feature>
<dbReference type="Gene3D" id="1.10.260.40">
    <property type="entry name" value="lambda repressor-like DNA-binding domains"/>
    <property type="match status" value="1"/>
</dbReference>
<accession>A0A6H0TBR5</accession>